<dbReference type="OrthoDB" id="1521973at2"/>
<sequence>MISVQDLTVDFGKQLLFDSINFVISKGERVALVGHNGAGKSTLMKILVGIEQPTSGAVSRPRDLSIGYLPQVKELVDHTTLRAEVEEVFKDVQSLNDQYDRLSEELATRTDYDSPEYLELIERHGHLTDLIQMHHPSQYLAEMERTLLGLGFERSDFDRPTREFSGGWRMRIELAKVLLSNPDLLLLDEPTNHLDIESIDWLEHFLIARGVTLLLVSHDRTFLDNVTNRTIEIELGRIYDYKTSYSHYVTLREERLEQQKRAYENQQKKIQDIESFVERFRYKPTKSAQVQSRIKQLDKIEEIELDEIDTRHINFTFPMAGRSGDYPVIIEDLDKSYGSLSVLRGVSMTIKRGEKVAFVGKNGSGKSTLMRCIMGQEEYTGKLQIGHGVEIAYFSQNRAQELPADQTIRDAIDSLARGDIRLHINDMLGAFLFGGEVADKPISVLSGGERARVAIMQMLLEPANLLILDEPTNHLDIRTKEILKRAIAAFPGTVIVVSHDRYFLSGLVDRIFSFSHGAVRECMDGLDGYLATLHEELNQQPSTNSQQLTANSQSPTANNPQPTAKVQPQLDYQQQKEQQKRLRTLRRTAESLGEQLEQLKKSLAELEQQIATAATPQLIDQYTLVNKKIQEITPQWEEAEFALMEYEEEIQQ</sequence>
<dbReference type="CDD" id="cd03221">
    <property type="entry name" value="ABCF_EF-3"/>
    <property type="match status" value="2"/>
</dbReference>
<dbReference type="eggNOG" id="COG0488">
    <property type="taxonomic scope" value="Bacteria"/>
</dbReference>
<dbReference type="SUPFAM" id="SSF52540">
    <property type="entry name" value="P-loop containing nucleoside triphosphate hydrolases"/>
    <property type="match status" value="2"/>
</dbReference>
<dbReference type="InterPro" id="IPR003439">
    <property type="entry name" value="ABC_transporter-like_ATP-bd"/>
</dbReference>
<evidence type="ECO:0000313" key="7">
    <source>
        <dbReference type="Proteomes" id="UP000006545"/>
    </source>
</evidence>
<dbReference type="InterPro" id="IPR003593">
    <property type="entry name" value="AAA+_ATPase"/>
</dbReference>
<dbReference type="Pfam" id="PF00005">
    <property type="entry name" value="ABC_tran"/>
    <property type="match status" value="2"/>
</dbReference>
<dbReference type="InterPro" id="IPR051309">
    <property type="entry name" value="ABCF_ATPase"/>
</dbReference>
<protein>
    <submittedName>
        <fullName evidence="6">ABC transporter related protein</fullName>
    </submittedName>
</protein>
<dbReference type="RefSeq" id="WP_013760210.1">
    <property type="nucleotide sequence ID" value="NC_015501.1"/>
</dbReference>
<organism evidence="6 7">
    <name type="scientific">Porphyromonas asaccharolytica (strain ATCC 25260 / DSM 20707 / BCRC 10618 / CCUG 7834 / JCM 6326 / LMG 13178 / VPI 4198 / B440)</name>
    <name type="common">Bacteroides asaccharolyticus</name>
    <dbReference type="NCBI Taxonomy" id="879243"/>
    <lineage>
        <taxon>Bacteria</taxon>
        <taxon>Pseudomonadati</taxon>
        <taxon>Bacteroidota</taxon>
        <taxon>Bacteroidia</taxon>
        <taxon>Bacteroidales</taxon>
        <taxon>Porphyromonadaceae</taxon>
        <taxon>Porphyromonas</taxon>
    </lineage>
</organism>
<keyword evidence="3" id="KW-0175">Coiled coil</keyword>
<feature type="compositionally biased region" description="Polar residues" evidence="4">
    <location>
        <begin position="540"/>
        <end position="572"/>
    </location>
</feature>
<dbReference type="SMART" id="SM00382">
    <property type="entry name" value="AAA"/>
    <property type="match status" value="2"/>
</dbReference>
<dbReference type="Proteomes" id="UP000006545">
    <property type="component" value="Chromosome"/>
</dbReference>
<evidence type="ECO:0000313" key="6">
    <source>
        <dbReference type="EMBL" id="AEE12673.1"/>
    </source>
</evidence>
<dbReference type="HOGENOM" id="CLU_000604_36_0_10"/>
<evidence type="ECO:0000256" key="2">
    <source>
        <dbReference type="ARBA" id="ARBA00022840"/>
    </source>
</evidence>
<feature type="coiled-coil region" evidence="3">
    <location>
        <begin position="249"/>
        <end position="276"/>
    </location>
</feature>
<dbReference type="KEGG" id="pah:Poras_0726"/>
<name>F4KJU8_PORAD</name>
<proteinExistence type="predicted"/>
<dbReference type="AlphaFoldDB" id="F4KJU8"/>
<keyword evidence="1" id="KW-0547">Nucleotide-binding</keyword>
<dbReference type="InterPro" id="IPR032781">
    <property type="entry name" value="ABC_tran_Xtn"/>
</dbReference>
<dbReference type="PROSITE" id="PS00211">
    <property type="entry name" value="ABC_TRANSPORTER_1"/>
    <property type="match status" value="1"/>
</dbReference>
<dbReference type="PROSITE" id="PS50893">
    <property type="entry name" value="ABC_TRANSPORTER_2"/>
    <property type="match status" value="2"/>
</dbReference>
<dbReference type="InterPro" id="IPR027417">
    <property type="entry name" value="P-loop_NTPase"/>
</dbReference>
<evidence type="ECO:0000259" key="5">
    <source>
        <dbReference type="PROSITE" id="PS50893"/>
    </source>
</evidence>
<dbReference type="PANTHER" id="PTHR42855">
    <property type="entry name" value="ABC TRANSPORTER ATP-BINDING SUBUNIT"/>
    <property type="match status" value="1"/>
</dbReference>
<accession>F4KJU8</accession>
<keyword evidence="2" id="KW-0067">ATP-binding</keyword>
<dbReference type="InterPro" id="IPR017871">
    <property type="entry name" value="ABC_transporter-like_CS"/>
</dbReference>
<dbReference type="GO" id="GO:0005524">
    <property type="term" value="F:ATP binding"/>
    <property type="evidence" value="ECO:0007669"/>
    <property type="project" value="UniProtKB-KW"/>
</dbReference>
<reference evidence="7" key="1">
    <citation type="submission" date="2011-04" db="EMBL/GenBank/DDBJ databases">
        <title>The complete genome of Porphyromonas asaccharolytica DSM 20707.</title>
        <authorList>
            <person name="Lucas S."/>
            <person name="Han J."/>
            <person name="Lapidus A."/>
            <person name="Bruce D."/>
            <person name="Goodwin L."/>
            <person name="Pitluck S."/>
            <person name="Peters L."/>
            <person name="Kyrpides N."/>
            <person name="Mavromatis K."/>
            <person name="Ivanova N."/>
            <person name="Ovchinnikova G."/>
            <person name="Pagani I."/>
            <person name="Lu M."/>
            <person name="Detter J.C."/>
            <person name="Tapia R."/>
            <person name="Han C."/>
            <person name="Land M."/>
            <person name="Hauser L."/>
            <person name="Markowitz V."/>
            <person name="Cheng J.-F."/>
            <person name="Hugenholtz P."/>
            <person name="Woyke T."/>
            <person name="Wu D."/>
            <person name="Gronow S."/>
            <person name="Wellnitz S."/>
            <person name="Brambilla E."/>
            <person name="Klenk H.-P."/>
            <person name="Eisen J.A."/>
        </authorList>
    </citation>
    <scope>NUCLEOTIDE SEQUENCE [LARGE SCALE GENOMIC DNA]</scope>
    <source>
        <strain evidence="7">ATCC 25260 / DSM 20707 / VPI 4198</strain>
    </source>
</reference>
<dbReference type="FunFam" id="3.40.50.300:FF:000011">
    <property type="entry name" value="Putative ABC transporter ATP-binding component"/>
    <property type="match status" value="1"/>
</dbReference>
<evidence type="ECO:0000256" key="4">
    <source>
        <dbReference type="SAM" id="MobiDB-lite"/>
    </source>
</evidence>
<keyword evidence="7" id="KW-1185">Reference proteome</keyword>
<dbReference type="STRING" id="879243.Poras_0726"/>
<dbReference type="PANTHER" id="PTHR42855:SF2">
    <property type="entry name" value="DRUG RESISTANCE ABC TRANSPORTER,ATP-BINDING PROTEIN"/>
    <property type="match status" value="1"/>
</dbReference>
<feature type="domain" description="ABC transporter" evidence="5">
    <location>
        <begin position="328"/>
        <end position="541"/>
    </location>
</feature>
<gene>
    <name evidence="6" type="ordered locus">Poras_0726</name>
</gene>
<dbReference type="Pfam" id="PF12848">
    <property type="entry name" value="ABC_tran_Xtn"/>
    <property type="match status" value="1"/>
</dbReference>
<dbReference type="Gene3D" id="3.40.50.300">
    <property type="entry name" value="P-loop containing nucleotide triphosphate hydrolases"/>
    <property type="match status" value="2"/>
</dbReference>
<feature type="region of interest" description="Disordered" evidence="4">
    <location>
        <begin position="540"/>
        <end position="577"/>
    </location>
</feature>
<evidence type="ECO:0000256" key="1">
    <source>
        <dbReference type="ARBA" id="ARBA00022741"/>
    </source>
</evidence>
<dbReference type="EMBL" id="CP002689">
    <property type="protein sequence ID" value="AEE12673.1"/>
    <property type="molecule type" value="Genomic_DNA"/>
</dbReference>
<evidence type="ECO:0000256" key="3">
    <source>
        <dbReference type="SAM" id="Coils"/>
    </source>
</evidence>
<feature type="domain" description="ABC transporter" evidence="5">
    <location>
        <begin position="2"/>
        <end position="260"/>
    </location>
</feature>
<dbReference type="GO" id="GO:0016887">
    <property type="term" value="F:ATP hydrolysis activity"/>
    <property type="evidence" value="ECO:0007669"/>
    <property type="project" value="InterPro"/>
</dbReference>